<organism evidence="9 10">
    <name type="scientific">Pseudomonas helleri</name>
    <dbReference type="NCBI Taxonomy" id="1608996"/>
    <lineage>
        <taxon>Bacteria</taxon>
        <taxon>Pseudomonadati</taxon>
        <taxon>Pseudomonadota</taxon>
        <taxon>Gammaproteobacteria</taxon>
        <taxon>Pseudomonadales</taxon>
        <taxon>Pseudomonadaceae</taxon>
        <taxon>Pseudomonas</taxon>
    </lineage>
</organism>
<feature type="non-terminal residue" evidence="9">
    <location>
        <position position="84"/>
    </location>
</feature>
<comment type="similarity">
    <text evidence="2">Belongs to the binding-protein-dependent transport system permease family. FecCD subfamily.</text>
</comment>
<dbReference type="InterPro" id="IPR037294">
    <property type="entry name" value="ABC_BtuC-like"/>
</dbReference>
<dbReference type="Gene3D" id="1.10.3470.10">
    <property type="entry name" value="ABC transporter involved in vitamin B12 uptake, BtuC"/>
    <property type="match status" value="1"/>
</dbReference>
<keyword evidence="3" id="KW-0813">Transport</keyword>
<evidence type="ECO:0000256" key="2">
    <source>
        <dbReference type="ARBA" id="ARBA00007935"/>
    </source>
</evidence>
<evidence type="ECO:0000256" key="7">
    <source>
        <dbReference type="ARBA" id="ARBA00023136"/>
    </source>
</evidence>
<evidence type="ECO:0000313" key="10">
    <source>
        <dbReference type="Proteomes" id="UP000713985"/>
    </source>
</evidence>
<name>A0ABW9PP92_9PSED</name>
<reference evidence="9 10" key="1">
    <citation type="submission" date="2019-10" db="EMBL/GenBank/DDBJ databases">
        <title>Evaluation of single-gene subtyping targets for Pseudomonas.</title>
        <authorList>
            <person name="Reichler S.J."/>
            <person name="Orsi R.H."/>
            <person name="Wiedmann M."/>
            <person name="Martin N.H."/>
            <person name="Murphy S.I."/>
        </authorList>
    </citation>
    <scope>NUCLEOTIDE SEQUENCE [LARGE SCALE GENOMIC DNA]</scope>
    <source>
        <strain evidence="9 10">FSL R10-0802</strain>
    </source>
</reference>
<dbReference type="Proteomes" id="UP000713985">
    <property type="component" value="Unassembled WGS sequence"/>
</dbReference>
<evidence type="ECO:0000313" key="9">
    <source>
        <dbReference type="EMBL" id="MQT28862.1"/>
    </source>
</evidence>
<evidence type="ECO:0000256" key="5">
    <source>
        <dbReference type="ARBA" id="ARBA00022692"/>
    </source>
</evidence>
<sequence length="84" mass="8756">MIRRFSPLWLALGTLLLALFCLGAGRYAVSPQHVLSILLGPWFSDGAAITPLERSVVEGIRLPRVLLAAFVGAGLAGAGAALQS</sequence>
<dbReference type="Pfam" id="PF01032">
    <property type="entry name" value="FecCD"/>
    <property type="match status" value="1"/>
</dbReference>
<dbReference type="EMBL" id="WIWP01000172">
    <property type="protein sequence ID" value="MQT28862.1"/>
    <property type="molecule type" value="Genomic_DNA"/>
</dbReference>
<dbReference type="SUPFAM" id="SSF81345">
    <property type="entry name" value="ABC transporter involved in vitamin B12 uptake, BtuC"/>
    <property type="match status" value="1"/>
</dbReference>
<keyword evidence="7 8" id="KW-0472">Membrane</keyword>
<keyword evidence="5 8" id="KW-0812">Transmembrane</keyword>
<protein>
    <submittedName>
        <fullName evidence="9">Iron chelate uptake ABC transporter family permease subunit</fullName>
    </submittedName>
</protein>
<dbReference type="RefSeq" id="WP_153427795.1">
    <property type="nucleotide sequence ID" value="NZ_WIWP01000172.1"/>
</dbReference>
<keyword evidence="10" id="KW-1185">Reference proteome</keyword>
<feature type="transmembrane region" description="Helical" evidence="8">
    <location>
        <begin position="62"/>
        <end position="82"/>
    </location>
</feature>
<dbReference type="InterPro" id="IPR000522">
    <property type="entry name" value="ABC_transptr_permease_BtuC"/>
</dbReference>
<evidence type="ECO:0000256" key="4">
    <source>
        <dbReference type="ARBA" id="ARBA00022475"/>
    </source>
</evidence>
<keyword evidence="4" id="KW-1003">Cell membrane</keyword>
<evidence type="ECO:0000256" key="6">
    <source>
        <dbReference type="ARBA" id="ARBA00022989"/>
    </source>
</evidence>
<evidence type="ECO:0000256" key="3">
    <source>
        <dbReference type="ARBA" id="ARBA00022448"/>
    </source>
</evidence>
<comment type="caution">
    <text evidence="9">The sequence shown here is derived from an EMBL/GenBank/DDBJ whole genome shotgun (WGS) entry which is preliminary data.</text>
</comment>
<evidence type="ECO:0000256" key="8">
    <source>
        <dbReference type="SAM" id="Phobius"/>
    </source>
</evidence>
<evidence type="ECO:0000256" key="1">
    <source>
        <dbReference type="ARBA" id="ARBA00004651"/>
    </source>
</evidence>
<keyword evidence="6 8" id="KW-1133">Transmembrane helix</keyword>
<accession>A0ABW9PP92</accession>
<gene>
    <name evidence="9" type="ORF">GHN94_24030</name>
</gene>
<proteinExistence type="inferred from homology"/>
<comment type="subcellular location">
    <subcellularLocation>
        <location evidence="1">Cell membrane</location>
        <topology evidence="1">Multi-pass membrane protein</topology>
    </subcellularLocation>
</comment>